<dbReference type="EMBL" id="UFTD01000002">
    <property type="protein sequence ID" value="SSZ40397.1"/>
    <property type="molecule type" value="Genomic_DNA"/>
</dbReference>
<gene>
    <name evidence="1" type="ORF">NCTC12860_01546</name>
</gene>
<dbReference type="Proteomes" id="UP000253846">
    <property type="component" value="Unassembled WGS sequence"/>
</dbReference>
<name>A0A336NDZ4_BARGR</name>
<organism evidence="1 2">
    <name type="scientific">Bartonella grahamii</name>
    <dbReference type="NCBI Taxonomy" id="33045"/>
    <lineage>
        <taxon>Bacteria</taxon>
        <taxon>Pseudomonadati</taxon>
        <taxon>Pseudomonadota</taxon>
        <taxon>Alphaproteobacteria</taxon>
        <taxon>Hyphomicrobiales</taxon>
        <taxon>Bartonellaceae</taxon>
        <taxon>Bartonella</taxon>
    </lineage>
</organism>
<accession>A0A336NDZ4</accession>
<evidence type="ECO:0000313" key="1">
    <source>
        <dbReference type="EMBL" id="SSZ40397.1"/>
    </source>
</evidence>
<protein>
    <submittedName>
        <fullName evidence="1">Uncharacterized protein</fullName>
    </submittedName>
</protein>
<sequence>MKETYGVSGFHSLCKTMNYHYKTVFCIDHTNGRSFFTGMFLWLMQLSDQALYNGRGYGRRMF</sequence>
<proteinExistence type="predicted"/>
<evidence type="ECO:0000313" key="2">
    <source>
        <dbReference type="Proteomes" id="UP000253846"/>
    </source>
</evidence>
<reference evidence="1 2" key="1">
    <citation type="submission" date="2018-06" db="EMBL/GenBank/DDBJ databases">
        <authorList>
            <consortium name="Pathogen Informatics"/>
            <person name="Doyle S."/>
        </authorList>
    </citation>
    <scope>NUCLEOTIDE SEQUENCE [LARGE SCALE GENOMIC DNA]</scope>
    <source>
        <strain evidence="1 2">NCTC12860</strain>
    </source>
</reference>
<dbReference type="AlphaFoldDB" id="A0A336NDZ4"/>